<feature type="transmembrane region" description="Helical" evidence="5">
    <location>
        <begin position="52"/>
        <end position="73"/>
    </location>
</feature>
<evidence type="ECO:0000259" key="6">
    <source>
        <dbReference type="Pfam" id="PF03151"/>
    </source>
</evidence>
<evidence type="ECO:0000256" key="1">
    <source>
        <dbReference type="ARBA" id="ARBA00004141"/>
    </source>
</evidence>
<dbReference type="GO" id="GO:0016020">
    <property type="term" value="C:membrane"/>
    <property type="evidence" value="ECO:0007669"/>
    <property type="project" value="UniProtKB-SubCell"/>
</dbReference>
<feature type="domain" description="Sugar phosphate transporter" evidence="6">
    <location>
        <begin position="3"/>
        <end position="284"/>
    </location>
</feature>
<dbReference type="EMBL" id="RSCD01000002">
    <property type="protein sequence ID" value="RSH94472.1"/>
    <property type="molecule type" value="Genomic_DNA"/>
</dbReference>
<evidence type="ECO:0000313" key="7">
    <source>
        <dbReference type="EMBL" id="RSH94472.1"/>
    </source>
</evidence>
<sequence>MTLLNKAVLSSTPLPVFLIFCQSGIAVVLVAVENKVGPIKTPRFDWKVAKQLLPLVFVNVLGLAFNNYCLQFVDASFHQVARGLVLPCTILVTILVLGSYPSALSLTAALVVTSGFFSGVIFDPNHASSSASAAVASKNSATIGIVFGGLSSLASAVHAVLIKRGLALVEGSPIALSYYNNILSTMALLPMVVLSGELPGTIRLLTGPEASTFFWGATITGVFGFLISFAVFFSIKVTSPVTHMISSAARGVLQTMLAVYFFGDVLSKGRVISIILIISGSMLYVYSKTEEPHPAPVPVDHKAREHGEDFIFDEKRTPPNGAHNV</sequence>
<feature type="transmembrane region" description="Helical" evidence="5">
    <location>
        <begin position="213"/>
        <end position="235"/>
    </location>
</feature>
<feature type="transmembrane region" description="Helical" evidence="5">
    <location>
        <begin position="142"/>
        <end position="162"/>
    </location>
</feature>
<comment type="subcellular location">
    <subcellularLocation>
        <location evidence="1">Membrane</location>
        <topology evidence="1">Multi-pass membrane protein</topology>
    </subcellularLocation>
</comment>
<dbReference type="PANTHER" id="PTHR11132">
    <property type="entry name" value="SOLUTE CARRIER FAMILY 35"/>
    <property type="match status" value="1"/>
</dbReference>
<keyword evidence="2 5" id="KW-0812">Transmembrane</keyword>
<gene>
    <name evidence="7" type="ORF">EHS25_004275</name>
</gene>
<feature type="transmembrane region" description="Helical" evidence="5">
    <location>
        <begin position="12"/>
        <end position="32"/>
    </location>
</feature>
<feature type="transmembrane region" description="Helical" evidence="5">
    <location>
        <begin position="104"/>
        <end position="122"/>
    </location>
</feature>
<dbReference type="OrthoDB" id="5547497at2759"/>
<accession>A0A427YTR4</accession>
<keyword evidence="4 5" id="KW-0472">Membrane</keyword>
<protein>
    <recommendedName>
        <fullName evidence="6">Sugar phosphate transporter domain-containing protein</fullName>
    </recommendedName>
</protein>
<evidence type="ECO:0000313" key="8">
    <source>
        <dbReference type="Proteomes" id="UP000279259"/>
    </source>
</evidence>
<evidence type="ECO:0000256" key="5">
    <source>
        <dbReference type="SAM" id="Phobius"/>
    </source>
</evidence>
<dbReference type="Proteomes" id="UP000279259">
    <property type="component" value="Unassembled WGS sequence"/>
</dbReference>
<evidence type="ECO:0000256" key="2">
    <source>
        <dbReference type="ARBA" id="ARBA00022692"/>
    </source>
</evidence>
<proteinExistence type="predicted"/>
<dbReference type="InterPro" id="IPR004853">
    <property type="entry name" value="Sugar_P_trans_dom"/>
</dbReference>
<dbReference type="Pfam" id="PF03151">
    <property type="entry name" value="TPT"/>
    <property type="match status" value="1"/>
</dbReference>
<dbReference type="InterPro" id="IPR037185">
    <property type="entry name" value="EmrE-like"/>
</dbReference>
<keyword evidence="3 5" id="KW-1133">Transmembrane helix</keyword>
<dbReference type="SUPFAM" id="SSF103481">
    <property type="entry name" value="Multidrug resistance efflux transporter EmrE"/>
    <property type="match status" value="1"/>
</dbReference>
<name>A0A427YTR4_9TREE</name>
<evidence type="ECO:0000256" key="4">
    <source>
        <dbReference type="ARBA" id="ARBA00023136"/>
    </source>
</evidence>
<comment type="caution">
    <text evidence="7">The sequence shown here is derived from an EMBL/GenBank/DDBJ whole genome shotgun (WGS) entry which is preliminary data.</text>
</comment>
<evidence type="ECO:0000256" key="3">
    <source>
        <dbReference type="ARBA" id="ARBA00022989"/>
    </source>
</evidence>
<organism evidence="7 8">
    <name type="scientific">Saitozyma podzolica</name>
    <dbReference type="NCBI Taxonomy" id="1890683"/>
    <lineage>
        <taxon>Eukaryota</taxon>
        <taxon>Fungi</taxon>
        <taxon>Dikarya</taxon>
        <taxon>Basidiomycota</taxon>
        <taxon>Agaricomycotina</taxon>
        <taxon>Tremellomycetes</taxon>
        <taxon>Tremellales</taxon>
        <taxon>Trimorphomycetaceae</taxon>
        <taxon>Saitozyma</taxon>
    </lineage>
</organism>
<dbReference type="AlphaFoldDB" id="A0A427YTR4"/>
<keyword evidence="8" id="KW-1185">Reference proteome</keyword>
<reference evidence="7 8" key="1">
    <citation type="submission" date="2018-11" db="EMBL/GenBank/DDBJ databases">
        <title>Genome sequence of Saitozyma podzolica DSM 27192.</title>
        <authorList>
            <person name="Aliyu H."/>
            <person name="Gorte O."/>
            <person name="Ochsenreither K."/>
        </authorList>
    </citation>
    <scope>NUCLEOTIDE SEQUENCE [LARGE SCALE GENOMIC DNA]</scope>
    <source>
        <strain evidence="7 8">DSM 27192</strain>
    </source>
</reference>
<feature type="transmembrane region" description="Helical" evidence="5">
    <location>
        <begin position="79"/>
        <end position="97"/>
    </location>
</feature>
<feature type="transmembrane region" description="Helical" evidence="5">
    <location>
        <begin position="174"/>
        <end position="193"/>
    </location>
</feature>
<dbReference type="InterPro" id="IPR050186">
    <property type="entry name" value="TPT_transporter"/>
</dbReference>